<protein>
    <submittedName>
        <fullName evidence="1">Transcriptional regulator</fullName>
    </submittedName>
</protein>
<dbReference type="Proteomes" id="UP000004277">
    <property type="component" value="Unassembled WGS sequence"/>
</dbReference>
<proteinExistence type="predicted"/>
<evidence type="ECO:0000313" key="1">
    <source>
        <dbReference type="EMBL" id="TMS59530.1"/>
    </source>
</evidence>
<name>A0ACD3STC8_9BURK</name>
<gene>
    <name evidence="1" type="ORF">MW7_001305</name>
</gene>
<keyword evidence="2" id="KW-1185">Reference proteome</keyword>
<comment type="caution">
    <text evidence="1">The sequence shown here is derived from an EMBL/GenBank/DDBJ whole genome shotgun (WGS) entry which is preliminary data.</text>
</comment>
<reference evidence="1" key="1">
    <citation type="submission" date="2019-05" db="EMBL/GenBank/DDBJ databases">
        <title>Revised genome assembly of Burkholderiaceae (previously Ralstonia) sp. PBA.</title>
        <authorList>
            <person name="Gan H.M."/>
        </authorList>
    </citation>
    <scope>NUCLEOTIDE SEQUENCE</scope>
    <source>
        <strain evidence="1">PBA</strain>
    </source>
</reference>
<dbReference type="EMBL" id="AKCV02000006">
    <property type="protein sequence ID" value="TMS59530.1"/>
    <property type="molecule type" value="Genomic_DNA"/>
</dbReference>
<organism evidence="1 2">
    <name type="scientific">Imbroritus primus</name>
    <dbReference type="NCBI Taxonomy" id="3058603"/>
    <lineage>
        <taxon>Bacteria</taxon>
        <taxon>Pseudomonadati</taxon>
        <taxon>Pseudomonadota</taxon>
        <taxon>Betaproteobacteria</taxon>
        <taxon>Burkholderiales</taxon>
        <taxon>Burkholderiaceae</taxon>
        <taxon>Imbroritus</taxon>
    </lineage>
</organism>
<sequence>MPNATKPQSPPPAVIRQARTIAGLTQMEAAQTVRASLRAWQQWEADDRAMPPGLFELFMLKTEQWPLRSGKPARASATADK</sequence>
<accession>A0ACD3STC8</accession>
<evidence type="ECO:0000313" key="2">
    <source>
        <dbReference type="Proteomes" id="UP000004277"/>
    </source>
</evidence>